<dbReference type="Pfam" id="PF16220">
    <property type="entry name" value="DUF4880"/>
    <property type="match status" value="1"/>
</dbReference>
<dbReference type="EMBL" id="JAEKFT010000004">
    <property type="protein sequence ID" value="MBT0960459.1"/>
    <property type="molecule type" value="Genomic_DNA"/>
</dbReference>
<proteinExistence type="predicted"/>
<gene>
    <name evidence="3" type="ORF">I8J34_04655</name>
</gene>
<dbReference type="AlphaFoldDB" id="A0A944H6S0"/>
<dbReference type="Pfam" id="PF04773">
    <property type="entry name" value="FecR"/>
    <property type="match status" value="1"/>
</dbReference>
<feature type="domain" description="FecR protein" evidence="1">
    <location>
        <begin position="159"/>
        <end position="255"/>
    </location>
</feature>
<organism evidence="3 4">
    <name type="scientific">Denitromonas iodatirespirans</name>
    <dbReference type="NCBI Taxonomy" id="2795389"/>
    <lineage>
        <taxon>Bacteria</taxon>
        <taxon>Pseudomonadati</taxon>
        <taxon>Pseudomonadota</taxon>
        <taxon>Betaproteobacteria</taxon>
        <taxon>Rhodocyclales</taxon>
        <taxon>Zoogloeaceae</taxon>
        <taxon>Denitromonas</taxon>
    </lineage>
</organism>
<dbReference type="InterPro" id="IPR006860">
    <property type="entry name" value="FecR"/>
</dbReference>
<comment type="caution">
    <text evidence="3">The sequence shown here is derived from an EMBL/GenBank/DDBJ whole genome shotgun (WGS) entry which is preliminary data.</text>
</comment>
<protein>
    <submittedName>
        <fullName evidence="3">FecR domain-containing protein</fullName>
    </submittedName>
</protein>
<dbReference type="Gene3D" id="3.55.50.30">
    <property type="match status" value="1"/>
</dbReference>
<dbReference type="GO" id="GO:0016989">
    <property type="term" value="F:sigma factor antagonist activity"/>
    <property type="evidence" value="ECO:0007669"/>
    <property type="project" value="TreeGrafter"/>
</dbReference>
<evidence type="ECO:0000259" key="2">
    <source>
        <dbReference type="Pfam" id="PF16220"/>
    </source>
</evidence>
<dbReference type="PIRSF" id="PIRSF018266">
    <property type="entry name" value="FecR"/>
    <property type="match status" value="1"/>
</dbReference>
<dbReference type="Proteomes" id="UP000694660">
    <property type="component" value="Unassembled WGS sequence"/>
</dbReference>
<name>A0A944H6S0_DENI1</name>
<dbReference type="InterPro" id="IPR012373">
    <property type="entry name" value="Ferrdict_sens_TM"/>
</dbReference>
<dbReference type="Gene3D" id="2.60.120.1440">
    <property type="match status" value="1"/>
</dbReference>
<reference evidence="4" key="1">
    <citation type="journal article" date="2022" name="ISME J.">
        <title>Genetic and phylogenetic analysis of dissimilatory iodate-reducing bacteria identifies potential niches across the world's oceans.</title>
        <authorList>
            <person name="Reyes-Umana V."/>
            <person name="Henning Z."/>
            <person name="Lee K."/>
            <person name="Barnum T.P."/>
            <person name="Coates J.D."/>
        </authorList>
    </citation>
    <scope>NUCLEOTIDE SEQUENCE [LARGE SCALE GENOMIC DNA]</scope>
    <source>
        <strain evidence="4">IR12</strain>
    </source>
</reference>
<dbReference type="InterPro" id="IPR032623">
    <property type="entry name" value="FecR_N"/>
</dbReference>
<evidence type="ECO:0000313" key="4">
    <source>
        <dbReference type="Proteomes" id="UP000694660"/>
    </source>
</evidence>
<dbReference type="RefSeq" id="WP_214360221.1">
    <property type="nucleotide sequence ID" value="NZ_JAEKFT010000004.1"/>
</dbReference>
<evidence type="ECO:0000313" key="3">
    <source>
        <dbReference type="EMBL" id="MBT0960459.1"/>
    </source>
</evidence>
<keyword evidence="4" id="KW-1185">Reference proteome</keyword>
<dbReference type="PANTHER" id="PTHR30273">
    <property type="entry name" value="PERIPLASMIC SIGNAL SENSOR AND SIGMA FACTOR ACTIVATOR FECR-RELATED"/>
    <property type="match status" value="1"/>
</dbReference>
<evidence type="ECO:0000259" key="1">
    <source>
        <dbReference type="Pfam" id="PF04773"/>
    </source>
</evidence>
<feature type="domain" description="FecR N-terminal" evidence="2">
    <location>
        <begin position="40"/>
        <end position="77"/>
    </location>
</feature>
<dbReference type="PANTHER" id="PTHR30273:SF2">
    <property type="entry name" value="PROTEIN FECR"/>
    <property type="match status" value="1"/>
</dbReference>
<sequence length="376" mass="40521">MNAHRPTDNPLSVAASSQALDEGRDLAAFLAAQDAATVVAARWLVRRQDGLGPEEQAELDAWLAADPVHGEALQDLEGTWGRMDEIPPDRVDSLKAALARPSVSPRTSAVCHANKPTGFLGIGRFVPQLATAALVLAVLGGGWMGWQEWQAQPVYQQHLATNRGMQQQFTLPDGSTILLDTATRADVVLYRNRRTVRLDEGQAHFSVSPDSRRPFHVHAGTTEVTVVGTRFTVRRTPSGVLDHGVGVAVEEGRVRVAQAHAAVRGEEGDVLVLGAGESATVDAAGRVALADRSVDMTEAWRLGRVSFAGATLAQAVAEFERYGDTRVVIDDPVVARLRVHGSFELRRLDAFLKALPEVLPVRLRRSGGKVEIIRAG</sequence>
<accession>A0A944H6S0</accession>